<feature type="binding site" evidence="7">
    <location>
        <position position="189"/>
    </location>
    <ligand>
        <name>substrate</name>
    </ligand>
</feature>
<dbReference type="EMBL" id="JAAORB010000018">
    <property type="protein sequence ID" value="NHQ74786.1"/>
    <property type="molecule type" value="Genomic_DNA"/>
</dbReference>
<feature type="binding site" evidence="7">
    <location>
        <position position="216"/>
    </location>
    <ligand>
        <name>substrate</name>
    </ligand>
</feature>
<feature type="active site" description="Nucleophile" evidence="7">
    <location>
        <position position="266"/>
    </location>
</feature>
<feature type="binding site" evidence="7">
    <location>
        <position position="335"/>
    </location>
    <ligand>
        <name>Zn(2+)</name>
        <dbReference type="ChEBI" id="CHEBI:29105"/>
    </ligand>
</feature>
<dbReference type="GO" id="GO:0008479">
    <property type="term" value="F:tRNA-guanosine(34) queuine transglycosylase activity"/>
    <property type="evidence" value="ECO:0007669"/>
    <property type="project" value="UniProtKB-UniRule"/>
</dbReference>
<dbReference type="NCBIfam" id="TIGR00449">
    <property type="entry name" value="tgt_general"/>
    <property type="match status" value="1"/>
</dbReference>
<evidence type="ECO:0000313" key="10">
    <source>
        <dbReference type="Proteomes" id="UP000639775"/>
    </source>
</evidence>
<evidence type="ECO:0000256" key="1">
    <source>
        <dbReference type="ARBA" id="ARBA00004691"/>
    </source>
</evidence>
<keyword evidence="3 7" id="KW-0808">Transferase</keyword>
<keyword evidence="4 7" id="KW-0819">tRNA processing</keyword>
<dbReference type="InterPro" id="IPR050076">
    <property type="entry name" value="ArchSynthase1/Queuine_TRR"/>
</dbReference>
<accession>A0A967BF31</accession>
<feature type="binding site" evidence="7">
    <location>
        <position position="306"/>
    </location>
    <ligand>
        <name>Zn(2+)</name>
        <dbReference type="ChEBI" id="CHEBI:29105"/>
    </ligand>
</feature>
<evidence type="ECO:0000259" key="8">
    <source>
        <dbReference type="Pfam" id="PF01702"/>
    </source>
</evidence>
<feature type="binding site" evidence="7">
    <location>
        <begin position="92"/>
        <end position="96"/>
    </location>
    <ligand>
        <name>substrate</name>
    </ligand>
</feature>
<gene>
    <name evidence="7 9" type="primary">tgt</name>
    <name evidence="9" type="ORF">HAT86_09970</name>
</gene>
<dbReference type="InterPro" id="IPR004803">
    <property type="entry name" value="TGT"/>
</dbReference>
<dbReference type="GO" id="GO:0008616">
    <property type="term" value="P:tRNA queuosine(34) biosynthetic process"/>
    <property type="evidence" value="ECO:0007669"/>
    <property type="project" value="UniProtKB-UniRule"/>
</dbReference>
<dbReference type="AlphaFoldDB" id="A0A967BF31"/>
<organism evidence="9 10">
    <name type="scientific">Roseovarius gahaiensis</name>
    <dbReference type="NCBI Taxonomy" id="2716691"/>
    <lineage>
        <taxon>Bacteria</taxon>
        <taxon>Pseudomonadati</taxon>
        <taxon>Pseudomonadota</taxon>
        <taxon>Alphaproteobacteria</taxon>
        <taxon>Rhodobacterales</taxon>
        <taxon>Roseobacteraceae</taxon>
        <taxon>Roseovarius</taxon>
    </lineage>
</organism>
<dbReference type="GO" id="GO:0046872">
    <property type="term" value="F:metal ion binding"/>
    <property type="evidence" value="ECO:0007669"/>
    <property type="project" value="UniProtKB-KW"/>
</dbReference>
<feature type="binding site" evidence="7">
    <location>
        <position position="309"/>
    </location>
    <ligand>
        <name>Zn(2+)</name>
        <dbReference type="ChEBI" id="CHEBI:29105"/>
    </ligand>
</feature>
<comment type="caution">
    <text evidence="7">Lacks conserved residue(s) required for the propagation of feature annotation.</text>
</comment>
<evidence type="ECO:0000256" key="6">
    <source>
        <dbReference type="ARBA" id="ARBA00050112"/>
    </source>
</evidence>
<evidence type="ECO:0000256" key="2">
    <source>
        <dbReference type="ARBA" id="ARBA00022676"/>
    </source>
</evidence>
<feature type="region of interest" description="RNA binding" evidence="7">
    <location>
        <begin position="247"/>
        <end position="253"/>
    </location>
</feature>
<dbReference type="SUPFAM" id="SSF51713">
    <property type="entry name" value="tRNA-guanine transglycosylase"/>
    <property type="match status" value="1"/>
</dbReference>
<dbReference type="PANTHER" id="PTHR46499">
    <property type="entry name" value="QUEUINE TRNA-RIBOSYLTRANSFERASE"/>
    <property type="match status" value="1"/>
</dbReference>
<dbReference type="GO" id="GO:0005829">
    <property type="term" value="C:cytosol"/>
    <property type="evidence" value="ECO:0007669"/>
    <property type="project" value="TreeGrafter"/>
</dbReference>
<dbReference type="Gene3D" id="3.20.20.105">
    <property type="entry name" value="Queuine tRNA-ribosyltransferase-like"/>
    <property type="match status" value="1"/>
</dbReference>
<keyword evidence="2 7" id="KW-0328">Glycosyltransferase</keyword>
<reference evidence="9" key="1">
    <citation type="submission" date="2020-03" db="EMBL/GenBank/DDBJ databases">
        <title>Roseovarius gahaiensis sp. nov., isolated from Gahai Saline Lake, China.</title>
        <authorList>
            <person name="Sun X."/>
        </authorList>
    </citation>
    <scope>NUCLEOTIDE SEQUENCE</scope>
    <source>
        <strain evidence="9">GH877</strain>
    </source>
</reference>
<comment type="subunit">
    <text evidence="7">Homodimer. Within each dimer, one monomer is responsible for RNA recognition and catalysis, while the other monomer binds to the replacement base PreQ1.</text>
</comment>
<evidence type="ECO:0000256" key="3">
    <source>
        <dbReference type="ARBA" id="ARBA00022679"/>
    </source>
</evidence>
<feature type="binding site" evidence="7">
    <location>
        <position position="304"/>
    </location>
    <ligand>
        <name>Zn(2+)</name>
        <dbReference type="ChEBI" id="CHEBI:29105"/>
    </ligand>
</feature>
<dbReference type="InterPro" id="IPR002616">
    <property type="entry name" value="tRNA_ribo_trans-like"/>
</dbReference>
<evidence type="ECO:0000256" key="4">
    <source>
        <dbReference type="ARBA" id="ARBA00022694"/>
    </source>
</evidence>
<comment type="pathway">
    <text evidence="1 7">tRNA modification; tRNA-queuosine biosynthesis.</text>
</comment>
<dbReference type="NCBIfam" id="TIGR00430">
    <property type="entry name" value="Q_tRNA_tgt"/>
    <property type="match status" value="1"/>
</dbReference>
<dbReference type="HAMAP" id="MF_00168">
    <property type="entry name" value="Q_tRNA_Tgt"/>
    <property type="match status" value="1"/>
</dbReference>
<evidence type="ECO:0000256" key="7">
    <source>
        <dbReference type="HAMAP-Rule" id="MF_00168"/>
    </source>
</evidence>
<keyword evidence="7" id="KW-0479">Metal-binding</keyword>
<name>A0A967BF31_9RHOB</name>
<comment type="cofactor">
    <cofactor evidence="7">
        <name>Zn(2+)</name>
        <dbReference type="ChEBI" id="CHEBI:29105"/>
    </cofactor>
    <text evidence="7">Binds 1 zinc ion per subunit.</text>
</comment>
<dbReference type="PANTHER" id="PTHR46499:SF1">
    <property type="entry name" value="QUEUINE TRNA-RIBOSYLTRANSFERASE"/>
    <property type="match status" value="1"/>
</dbReference>
<dbReference type="FunFam" id="3.20.20.105:FF:000001">
    <property type="entry name" value="Queuine tRNA-ribosyltransferase"/>
    <property type="match status" value="1"/>
</dbReference>
<comment type="similarity">
    <text evidence="7">Belongs to the queuine tRNA-ribosyltransferase family.</text>
</comment>
<comment type="catalytic activity">
    <reaction evidence="6 7">
        <text>7-aminomethyl-7-carbaguanine + guanosine(34) in tRNA = 7-aminomethyl-7-carbaguanosine(34) in tRNA + guanine</text>
        <dbReference type="Rhea" id="RHEA:24104"/>
        <dbReference type="Rhea" id="RHEA-COMP:10341"/>
        <dbReference type="Rhea" id="RHEA-COMP:10342"/>
        <dbReference type="ChEBI" id="CHEBI:16235"/>
        <dbReference type="ChEBI" id="CHEBI:58703"/>
        <dbReference type="ChEBI" id="CHEBI:74269"/>
        <dbReference type="ChEBI" id="CHEBI:82833"/>
        <dbReference type="EC" id="2.4.2.29"/>
    </reaction>
</comment>
<comment type="function">
    <text evidence="7">Catalyzes the base-exchange of a guanine (G) residue with the queuine precursor 7-aminomethyl-7-deazaguanine (PreQ1) at position 34 (anticodon wobble position) in tRNAs with GU(N) anticodons (tRNA-Asp, -Asn, -His and -Tyr). Catalysis occurs through a double-displacement mechanism. The nucleophile active site attacks the C1' of nucleotide 34 to detach the guanine base from the RNA, forming a covalent enzyme-RNA intermediate. The proton acceptor active site deprotonates the incoming PreQ1, allowing a nucleophilic attack on the C1' of the ribose to form the product. After dissociation, two additional enzymatic reactions on the tRNA convert PreQ1 to queuine (Q), resulting in the hypermodified nucleoside queuosine (7-(((4,5-cis-dihydroxy-2-cyclopenten-1-yl)amino)methyl)-7-deazaguanosine).</text>
</comment>
<sequence>MVKFDFQVQATDGMARKGVISTPRGDVRTPAFMPVGTAATVKAMLPENVRATGADILLGNTYHLMLRPTAERIDRLGGLHKFMNWDRPILTDSGGFQVMSLAGLRKLTEAGVTFKSHIDGSKHELTPERSMEIQRLLGSDIVMCFDECPALPATDKQVADSMRLSMRWAARSKEAFGDRPGHALFGIMQGGVTPELREESAKALTEIGFDGYAVGGLAVGEGQEAMFGVLDYAPGFLPHDKPRYLMGVGKPDDIVGAVKRGIDMMDCVLPSRSGRTGQVFTRHGQLNIKNARHQDDPRPIDDECTCPACRNYSRAYLHHVFRSQEIISSMLLTWHNLHYFQQIMDGMRQAIAQGMFTEWEASFHKGREAGDIAPL</sequence>
<dbReference type="Proteomes" id="UP000639775">
    <property type="component" value="Unassembled WGS sequence"/>
</dbReference>
<feature type="domain" description="tRNA-guanine(15) transglycosylase-like" evidence="8">
    <location>
        <begin position="15"/>
        <end position="367"/>
    </location>
</feature>
<dbReference type="EC" id="2.4.2.29" evidence="7"/>
<dbReference type="RefSeq" id="WP_167196681.1">
    <property type="nucleotide sequence ID" value="NZ_JAAORB010000018.1"/>
</dbReference>
<dbReference type="Pfam" id="PF01702">
    <property type="entry name" value="TGT"/>
    <property type="match status" value="1"/>
</dbReference>
<dbReference type="InterPro" id="IPR036511">
    <property type="entry name" value="TGT-like_sf"/>
</dbReference>
<keyword evidence="5 7" id="KW-0671">Queuosine biosynthesis</keyword>
<proteinExistence type="inferred from homology"/>
<feature type="active site" description="Proton acceptor" evidence="7">
    <location>
        <position position="92"/>
    </location>
</feature>
<keyword evidence="7" id="KW-0862">Zinc</keyword>
<comment type="caution">
    <text evidence="9">The sequence shown here is derived from an EMBL/GenBank/DDBJ whole genome shotgun (WGS) entry which is preliminary data.</text>
</comment>
<keyword evidence="10" id="KW-1185">Reference proteome</keyword>
<evidence type="ECO:0000313" key="9">
    <source>
        <dbReference type="EMBL" id="NHQ74786.1"/>
    </source>
</evidence>
<evidence type="ECO:0000256" key="5">
    <source>
        <dbReference type="ARBA" id="ARBA00022785"/>
    </source>
</evidence>
<feature type="binding site" evidence="7">
    <location>
        <position position="146"/>
    </location>
    <ligand>
        <name>substrate</name>
    </ligand>
</feature>
<protein>
    <recommendedName>
        <fullName evidence="7">Queuine tRNA-ribosyltransferase</fullName>
        <ecNumber evidence="7">2.4.2.29</ecNumber>
    </recommendedName>
    <alternativeName>
        <fullName evidence="7">Guanine insertion enzyme</fullName>
    </alternativeName>
    <alternativeName>
        <fullName evidence="7">tRNA-guanine transglycosylase</fullName>
    </alternativeName>
</protein>